<reference evidence="2" key="1">
    <citation type="submission" date="2022-01" db="EMBL/GenBank/DDBJ databases">
        <authorList>
            <person name="King R."/>
        </authorList>
    </citation>
    <scope>NUCLEOTIDE SEQUENCE</scope>
</reference>
<protein>
    <recommendedName>
        <fullName evidence="4">NACHT domain-containing protein</fullName>
    </recommendedName>
</protein>
<name>A0A9N9S3Q1_9DIPT</name>
<reference evidence="2" key="2">
    <citation type="submission" date="2022-10" db="EMBL/GenBank/DDBJ databases">
        <authorList>
            <consortium name="ENA_rothamsted_submissions"/>
            <consortium name="culmorum"/>
            <person name="King R."/>
        </authorList>
    </citation>
    <scope>NUCLEOTIDE SEQUENCE</scope>
</reference>
<evidence type="ECO:0000313" key="2">
    <source>
        <dbReference type="EMBL" id="CAG9810724.1"/>
    </source>
</evidence>
<keyword evidence="3" id="KW-1185">Reference proteome</keyword>
<organism evidence="2 3">
    <name type="scientific">Chironomus riparius</name>
    <dbReference type="NCBI Taxonomy" id="315576"/>
    <lineage>
        <taxon>Eukaryota</taxon>
        <taxon>Metazoa</taxon>
        <taxon>Ecdysozoa</taxon>
        <taxon>Arthropoda</taxon>
        <taxon>Hexapoda</taxon>
        <taxon>Insecta</taxon>
        <taxon>Pterygota</taxon>
        <taxon>Neoptera</taxon>
        <taxon>Endopterygota</taxon>
        <taxon>Diptera</taxon>
        <taxon>Nematocera</taxon>
        <taxon>Chironomoidea</taxon>
        <taxon>Chironomidae</taxon>
        <taxon>Chironominae</taxon>
        <taxon>Chironomus</taxon>
    </lineage>
</organism>
<dbReference type="Proteomes" id="UP001153620">
    <property type="component" value="Chromosome 4"/>
</dbReference>
<dbReference type="InterPro" id="IPR027417">
    <property type="entry name" value="P-loop_NTPase"/>
</dbReference>
<evidence type="ECO:0000256" key="1">
    <source>
        <dbReference type="SAM" id="MobiDB-lite"/>
    </source>
</evidence>
<gene>
    <name evidence="2" type="ORF">CHIRRI_LOCUS13537</name>
</gene>
<dbReference type="SUPFAM" id="SSF52540">
    <property type="entry name" value="P-loop containing nucleoside triphosphate hydrolases"/>
    <property type="match status" value="1"/>
</dbReference>
<proteinExistence type="predicted"/>
<dbReference type="EMBL" id="OU895880">
    <property type="protein sequence ID" value="CAG9810724.1"/>
    <property type="molecule type" value="Genomic_DNA"/>
</dbReference>
<feature type="region of interest" description="Disordered" evidence="1">
    <location>
        <begin position="153"/>
        <end position="195"/>
    </location>
</feature>
<sequence length="1352" mass="157277">MSESDANKPDDKKAQDLSWDILAKHQVIKINEKFTLEWKKETENVIKKVKDSCKVLHFSSVFNFEEVLGIIDELNPEEYPQLFIFVIDGTNFEFTADQQPKSTEKSSKVQEKLLKFSMTRPIILQLASKDENVTRIFYKEEVTEQFKVVDQQQDKPDVVDQQQDKPDVVDQQQDKPHVVDQQQDKPDVVDQQQGKLDDSNSFQSFLSSFFNGKFNNFQLDVLNFVKNINNRAFILRFLHTLILSKEFFESIIMNIALKGTEAEFIAALDETFENSESTLNNGTHEYICNVFGDNQDQAMNKSALLTAVENQNIDVIDYLIYYWSHLIQQLPFEHQVRISTAAFNTNQLDVLCRLLNIADFPFPKDFNHDLIVHEGLRDIIDKRLSFATAISDGNSNYIEEFIDTNQDLKVAYNINNKSALKQAVDASKINIYVLLKSSGFCSKNKNEDFKEAEREARKYAAQQRNQNINDGLTDDEMSINSLCNRSKIHNKKICKEQEKEYRKKIRSWYEDISKIKNGTGFLKVAASCSGLKLLFDFENNTVENASMEGQNASGSVFTIEKWIFIGAKLIDDSGAQREQKIKGVLAHELCHYVMKLVYDNQEMPYYEDSEDIKKFFEAIVKIIDRWSAKDSANPDDECNGIISSVFTEYDTKDFHPELIVRVVQILSNFDDSKNKSKKLQKRYKILFDFWQDYVIPDLQRYIQRNGEVIRLNESIKLLPKILQHKIKVKHEKNISELIDSKLVIVSTNHPQLLFIDICQKLKEKFGNLMDSNNLFVVPLELKDQPNLRDFQQICLDNQDLSIFVDCTSGVPDDLENIFTNKEFKFTFVVSNKQQIEELDKICRQKELENVTRLDINYNWKDLTEESQTLMLKTKINFQNNSQISLMDLVMNRIETKEPATSTALENDKEDINDLADEQLLNLVLENHQVLINSNQNDDKNLDLLYKKRGFVTKVIITGEDVEDEDSEDEKSEGRKIKSEQISQEKLLEESKNQQYVLISDYAGNGKSWAMKNLSKILREQNPTSWVSYVDLKQFIDEFKAQQDEPDFSSFMVEHILKPQHQFEAKIFQKLYKDGRIFILFDGFDEIAPNYAEFVSKLAQNFQQNGGNQLWIATRDYFEVDLMEKLKLNVAYSLKKMTEDEGIDLIAKSWLLMDLQKDNNEPKSKDEFDKFIKSSPKYKNYRNKARKIIIKAEISRNNSVGLPQLFKMIAVGFKDEKNVDDLQGIKIYVKFIKILYKRWAEQKGKIRNEASIDSQFFELSFYNFHQFQAILSLFPELAKILFPNYDDSEWPQEEVIAGALMSIKNGKVYFPHETFREYFVADAIAKALKKPKVNEKVVEIFVKILTVKKFEII</sequence>
<evidence type="ECO:0000313" key="3">
    <source>
        <dbReference type="Proteomes" id="UP001153620"/>
    </source>
</evidence>
<dbReference type="OrthoDB" id="6353678at2759"/>
<feature type="compositionally biased region" description="Basic and acidic residues" evidence="1">
    <location>
        <begin position="153"/>
        <end position="188"/>
    </location>
</feature>
<accession>A0A9N9S3Q1</accession>
<evidence type="ECO:0008006" key="4">
    <source>
        <dbReference type="Google" id="ProtNLM"/>
    </source>
</evidence>